<dbReference type="InterPro" id="IPR039182">
    <property type="entry name" value="Pop1"/>
</dbReference>
<proteinExistence type="predicted"/>
<comment type="caution">
    <text evidence="8">The sequence shown here is derived from an EMBL/GenBank/DDBJ whole genome shotgun (WGS) entry which is preliminary data.</text>
</comment>
<evidence type="ECO:0000313" key="8">
    <source>
        <dbReference type="EMBL" id="KAK5090848.1"/>
    </source>
</evidence>
<dbReference type="InterPro" id="IPR009723">
    <property type="entry name" value="Pop1_N"/>
</dbReference>
<evidence type="ECO:0000256" key="3">
    <source>
        <dbReference type="ARBA" id="ARBA00023242"/>
    </source>
</evidence>
<sequence length="1073" mass="121837">MAPLTAGQKRKVDYNASGTQAQARKRQKGKDARAVTTQTADAALSRAGELNIASFIKSRDFEIAALEQSIKKSKKSLTQRAFQQLPRHMRRRTASHNVKKIPRRLRGRASREMKEDNTPIGSARRRKASAKLRLRLETAKKLQKLNLNRKSAREKKREAQQNAKEPDPEKHISLSRVPWIRKSVLAGPPQATSKFKRRQVHKTWLPTHLWHTKRAHMTRPTSPLWRMAVPLRPTEKTYRPTHRAAGSRGCVAWDTSYTSTVGCLGTEAALESMLKALSFPGEGWVGAKYRRWKAGTRFAEGWVKERDNEQKVVAPILVIWQAKPTPTEEPDNATEMDTDQPPLANDARNPRRKVKLDTKILVRVHPSAFYQFWQELLKVAKMQKPLVLVEDLRFEIGSITVSGPESTEALTSTLSIVQDQIHMHNLWNMLPSLRNPASLPQNAMLALDVIDPRCNFPPKQFQTSKNESNLQMLNEAIVAWPSDTRFPPSRLFDHKERYRTCMSLPSQRAINRQKRAVVPGEGNNVQEKGPKIPVLLLAHRSANRDSSFQGSWSVLLPWSCVDLVWRSLMYCPLSSGSTPTFGGLEQSRQVAFEHAVSWYPGDYPGLEAGKAWGRTESEDAFDSWIRRPPSKRFAWDTLDLGLGRKGEVGRGWACDWEYLFRDTLSVHASVELKDADDRNNNTTYRQMQLLTQRQRKAAAARAEKDEEERARRRNTSSPESLDDTEQLHSDVRYHHLEPSQAATLLNRFGKLEAPKTYALATVRIRLLTRGTPRPAARIYRLPLCDDGTETDQQRSSTSTTLPQDHDRAASSAEMPAGPLLFPTTSMRQSDGVSSTALRTRWLALDLNQPHANLHSSTNLPAFQRKERRNHHDDPASHKLYDPKKTRDLSHIRVFPPHETKPEILDMFGPRPLKKTSEELLKIIQPQLVPKMNVDKHGDLVEEDLWDKHVPCPQPGDLVGYVTTGGYSLSEGGGMAIGSVWVQRIIEGWKKEEKQSSKNADASNQDDLRADGQVDKSQSLSQVRREGNKKVARQDAQKVKYEKQRQKQVERERHLCIVRNAGESVGRLAIWELC</sequence>
<organism evidence="8 9">
    <name type="scientific">Lithohypha guttulata</name>
    <dbReference type="NCBI Taxonomy" id="1690604"/>
    <lineage>
        <taxon>Eukaryota</taxon>
        <taxon>Fungi</taxon>
        <taxon>Dikarya</taxon>
        <taxon>Ascomycota</taxon>
        <taxon>Pezizomycotina</taxon>
        <taxon>Eurotiomycetes</taxon>
        <taxon>Chaetothyriomycetidae</taxon>
        <taxon>Chaetothyriales</taxon>
        <taxon>Trichomeriaceae</taxon>
        <taxon>Lithohypha</taxon>
    </lineage>
</organism>
<feature type="region of interest" description="Disordered" evidence="4">
    <location>
        <begin position="691"/>
        <end position="725"/>
    </location>
</feature>
<dbReference type="Pfam" id="PF22770">
    <property type="entry name" value="POP1_C"/>
    <property type="match status" value="1"/>
</dbReference>
<evidence type="ECO:0000256" key="4">
    <source>
        <dbReference type="SAM" id="MobiDB-lite"/>
    </source>
</evidence>
<dbReference type="AlphaFoldDB" id="A0AAN7T605"/>
<evidence type="ECO:0000259" key="5">
    <source>
        <dbReference type="Pfam" id="PF06978"/>
    </source>
</evidence>
<keyword evidence="3" id="KW-0539">Nucleus</keyword>
<name>A0AAN7T605_9EURO</name>
<keyword evidence="9" id="KW-1185">Reference proteome</keyword>
<feature type="domain" description="Pop1 N-terminal" evidence="5">
    <location>
        <begin position="55"/>
        <end position="263"/>
    </location>
</feature>
<feature type="domain" description="POP1 C-terminal" evidence="7">
    <location>
        <begin position="889"/>
        <end position="1071"/>
    </location>
</feature>
<feature type="region of interest" description="Disordered" evidence="4">
    <location>
        <begin position="143"/>
        <end position="170"/>
    </location>
</feature>
<feature type="compositionally biased region" description="Basic and acidic residues" evidence="4">
    <location>
        <begin position="1022"/>
        <end position="1047"/>
    </location>
</feature>
<dbReference type="GO" id="GO:0000172">
    <property type="term" value="C:ribonuclease MRP complex"/>
    <property type="evidence" value="ECO:0007669"/>
    <property type="project" value="InterPro"/>
</dbReference>
<evidence type="ECO:0000259" key="7">
    <source>
        <dbReference type="Pfam" id="PF22770"/>
    </source>
</evidence>
<feature type="compositionally biased region" description="Basic and acidic residues" evidence="4">
    <location>
        <begin position="155"/>
        <end position="170"/>
    </location>
</feature>
<gene>
    <name evidence="8" type="primary">POP1</name>
    <name evidence="8" type="ORF">LTR05_001025</name>
</gene>
<dbReference type="GO" id="GO:0005655">
    <property type="term" value="C:nucleolar ribonuclease P complex"/>
    <property type="evidence" value="ECO:0007669"/>
    <property type="project" value="InterPro"/>
</dbReference>
<reference evidence="8 9" key="1">
    <citation type="submission" date="2023-08" db="EMBL/GenBank/DDBJ databases">
        <title>Black Yeasts Isolated from many extreme environments.</title>
        <authorList>
            <person name="Coleine C."/>
            <person name="Stajich J.E."/>
            <person name="Selbmann L."/>
        </authorList>
    </citation>
    <scope>NUCLEOTIDE SEQUENCE [LARGE SCALE GENOMIC DNA]</scope>
    <source>
        <strain evidence="8 9">CCFEE 5910</strain>
    </source>
</reference>
<feature type="compositionally biased region" description="Polar residues" evidence="4">
    <location>
        <begin position="822"/>
        <end position="832"/>
    </location>
</feature>
<feature type="region of interest" description="Disordered" evidence="4">
    <location>
        <begin position="1"/>
        <end position="40"/>
    </location>
</feature>
<dbReference type="InterPro" id="IPR012590">
    <property type="entry name" value="POPLD_dom"/>
</dbReference>
<evidence type="ECO:0000256" key="2">
    <source>
        <dbReference type="ARBA" id="ARBA00022694"/>
    </source>
</evidence>
<feature type="region of interest" description="Disordered" evidence="4">
    <location>
        <begin position="784"/>
        <end position="832"/>
    </location>
</feature>
<dbReference type="PANTHER" id="PTHR22731">
    <property type="entry name" value="RIBONUCLEASES P/MRP PROTEIN SUBUNIT POP1"/>
    <property type="match status" value="1"/>
</dbReference>
<feature type="region of interest" description="Disordered" evidence="4">
    <location>
        <begin position="324"/>
        <end position="348"/>
    </location>
</feature>
<evidence type="ECO:0000259" key="6">
    <source>
        <dbReference type="Pfam" id="PF08170"/>
    </source>
</evidence>
<dbReference type="PANTHER" id="PTHR22731:SF3">
    <property type="entry name" value="RIBONUCLEASES P_MRP PROTEIN SUBUNIT POP1"/>
    <property type="match status" value="1"/>
</dbReference>
<feature type="compositionally biased region" description="Basic and acidic residues" evidence="4">
    <location>
        <begin position="701"/>
        <end position="710"/>
    </location>
</feature>
<keyword evidence="2" id="KW-0819">tRNA processing</keyword>
<dbReference type="EC" id="3.1.26.5" evidence="8"/>
<dbReference type="InterPro" id="IPR055079">
    <property type="entry name" value="POP1_C"/>
</dbReference>
<dbReference type="Proteomes" id="UP001309876">
    <property type="component" value="Unassembled WGS sequence"/>
</dbReference>
<feature type="compositionally biased region" description="Basic and acidic residues" evidence="4">
    <location>
        <begin position="869"/>
        <end position="881"/>
    </location>
</feature>
<dbReference type="GO" id="GO:0001682">
    <property type="term" value="P:tRNA 5'-leader removal"/>
    <property type="evidence" value="ECO:0007669"/>
    <property type="project" value="InterPro"/>
</dbReference>
<feature type="domain" description="POPLD" evidence="6">
    <location>
        <begin position="551"/>
        <end position="656"/>
    </location>
</feature>
<comment type="subcellular location">
    <subcellularLocation>
        <location evidence="1">Nucleus</location>
    </subcellularLocation>
</comment>
<evidence type="ECO:0000313" key="9">
    <source>
        <dbReference type="Proteomes" id="UP001309876"/>
    </source>
</evidence>
<accession>A0AAN7T605</accession>
<feature type="region of interest" description="Disordered" evidence="4">
    <location>
        <begin position="852"/>
        <end position="881"/>
    </location>
</feature>
<feature type="region of interest" description="Disordered" evidence="4">
    <location>
        <begin position="106"/>
        <end position="128"/>
    </location>
</feature>
<dbReference type="EMBL" id="JAVRRJ010000001">
    <property type="protein sequence ID" value="KAK5090848.1"/>
    <property type="molecule type" value="Genomic_DNA"/>
</dbReference>
<feature type="compositionally biased region" description="Polar residues" evidence="4">
    <location>
        <begin position="793"/>
        <end position="802"/>
    </location>
</feature>
<feature type="region of interest" description="Disordered" evidence="4">
    <location>
        <begin position="991"/>
        <end position="1047"/>
    </location>
</feature>
<dbReference type="GO" id="GO:0004526">
    <property type="term" value="F:ribonuclease P activity"/>
    <property type="evidence" value="ECO:0007669"/>
    <property type="project" value="UniProtKB-EC"/>
</dbReference>
<evidence type="ECO:0000256" key="1">
    <source>
        <dbReference type="ARBA" id="ARBA00004123"/>
    </source>
</evidence>
<dbReference type="Pfam" id="PF08170">
    <property type="entry name" value="POPLD"/>
    <property type="match status" value="1"/>
</dbReference>
<dbReference type="Pfam" id="PF06978">
    <property type="entry name" value="POP1_N"/>
    <property type="match status" value="1"/>
</dbReference>
<feature type="compositionally biased region" description="Acidic residues" evidence="4">
    <location>
        <begin position="328"/>
        <end position="338"/>
    </location>
</feature>
<protein>
    <submittedName>
        <fullName evidence="8">Ribonucleases P/MRP protein subunit pop1</fullName>
        <ecNumber evidence="8">3.1.26.5</ecNumber>
    </submittedName>
</protein>
<keyword evidence="8" id="KW-0378">Hydrolase</keyword>